<organism evidence="2">
    <name type="scientific">bioreactor metagenome</name>
    <dbReference type="NCBI Taxonomy" id="1076179"/>
    <lineage>
        <taxon>unclassified sequences</taxon>
        <taxon>metagenomes</taxon>
        <taxon>ecological metagenomes</taxon>
    </lineage>
</organism>
<evidence type="ECO:0000313" key="2">
    <source>
        <dbReference type="EMBL" id="MPM13676.1"/>
    </source>
</evidence>
<reference evidence="2" key="1">
    <citation type="submission" date="2019-08" db="EMBL/GenBank/DDBJ databases">
        <authorList>
            <person name="Kucharzyk K."/>
            <person name="Murdoch R.W."/>
            <person name="Higgins S."/>
            <person name="Loffler F."/>
        </authorList>
    </citation>
    <scope>NUCLEOTIDE SEQUENCE</scope>
</reference>
<name>A0A644XBT7_9ZZZZ</name>
<dbReference type="AlphaFoldDB" id="A0A644XBT7"/>
<comment type="caution">
    <text evidence="2">The sequence shown here is derived from an EMBL/GenBank/DDBJ whole genome shotgun (WGS) entry which is preliminary data.</text>
</comment>
<gene>
    <name evidence="2" type="ORF">SDC9_60035</name>
</gene>
<accession>A0A644XBT7</accession>
<dbReference type="EMBL" id="VSSQ01002155">
    <property type="protein sequence ID" value="MPM13676.1"/>
    <property type="molecule type" value="Genomic_DNA"/>
</dbReference>
<evidence type="ECO:0000259" key="1">
    <source>
        <dbReference type="SMART" id="SM00953"/>
    </source>
</evidence>
<sequence>MKCCVHCFKDSEIIAVVEATKAIGTCDFCGHEHTAVYEISSNTILTELFEGFLDIYSVVEDLPSEYPDERKALLCECLFRDWTLFSGNPEAIQKLMIAICNDKYLAQSELFESQVGIAEYCNPQYLEHNAILKTYSWQKFVDDIKRNNRFHTNFVNREVLKAFVRCVRKTYVPAEVFYRARICPNLKGFKKSEMGAPPAHRVNAGRANPEGVQVLYLSNTEKTTLHEIRAGMYDYVSIGTFRLLKQIEVINLAEIDVVSPFIANSLLDIDYVQYAVNQDVLRKMRAEIAKPLRRHDSTLDYLPTQYISDFIKSLGFDGIEYTSTMSEEGRNLAVFKESVFHCTKTKVLDIKAIEYEYDVVSKRA</sequence>
<dbReference type="InterPro" id="IPR014914">
    <property type="entry name" value="RES_dom"/>
</dbReference>
<feature type="domain" description="RES" evidence="1">
    <location>
        <begin position="190"/>
        <end position="346"/>
    </location>
</feature>
<protein>
    <recommendedName>
        <fullName evidence="1">RES domain-containing protein</fullName>
    </recommendedName>
</protein>
<dbReference type="SMART" id="SM00953">
    <property type="entry name" value="RES"/>
    <property type="match status" value="1"/>
</dbReference>
<proteinExistence type="predicted"/>
<dbReference type="Pfam" id="PF08808">
    <property type="entry name" value="RES"/>
    <property type="match status" value="1"/>
</dbReference>